<gene>
    <name evidence="11" type="ORF">EDC46_1102</name>
</gene>
<dbReference type="Pfam" id="PF01773">
    <property type="entry name" value="Nucleos_tra2_N"/>
    <property type="match status" value="1"/>
</dbReference>
<accession>A0A3N4W375</accession>
<dbReference type="RefSeq" id="WP_124211264.1">
    <property type="nucleotide sequence ID" value="NZ_CP016615.1"/>
</dbReference>
<evidence type="ECO:0000259" key="10">
    <source>
        <dbReference type="Pfam" id="PF07670"/>
    </source>
</evidence>
<keyword evidence="4 7" id="KW-0812">Transmembrane</keyword>
<dbReference type="InterPro" id="IPR011642">
    <property type="entry name" value="Gate_dom"/>
</dbReference>
<dbReference type="NCBIfam" id="TIGR00804">
    <property type="entry name" value="nupC"/>
    <property type="match status" value="1"/>
</dbReference>
<feature type="transmembrane region" description="Helical" evidence="7">
    <location>
        <begin position="354"/>
        <end position="381"/>
    </location>
</feature>
<evidence type="ECO:0000256" key="4">
    <source>
        <dbReference type="ARBA" id="ARBA00022692"/>
    </source>
</evidence>
<keyword evidence="3" id="KW-1003">Cell membrane</keyword>
<dbReference type="InterPro" id="IPR002668">
    <property type="entry name" value="CNT_N_dom"/>
</dbReference>
<dbReference type="InterPro" id="IPR011657">
    <property type="entry name" value="CNT_C_dom"/>
</dbReference>
<feature type="transmembrane region" description="Helical" evidence="7">
    <location>
        <begin position="95"/>
        <end position="118"/>
    </location>
</feature>
<keyword evidence="12" id="KW-1185">Reference proteome</keyword>
<reference evidence="11 12" key="1">
    <citation type="submission" date="2018-11" db="EMBL/GenBank/DDBJ databases">
        <title>Genomic Encyclopedia of Type Strains, Phase IV (KMG-IV): sequencing the most valuable type-strain genomes for metagenomic binning, comparative biology and taxonomic classification.</title>
        <authorList>
            <person name="Goeker M."/>
        </authorList>
    </citation>
    <scope>NUCLEOTIDE SEQUENCE [LARGE SCALE GENOMIC DNA]</scope>
    <source>
        <strain evidence="11 12">DSM 27238</strain>
    </source>
</reference>
<evidence type="ECO:0000259" key="9">
    <source>
        <dbReference type="Pfam" id="PF07662"/>
    </source>
</evidence>
<evidence type="ECO:0000256" key="1">
    <source>
        <dbReference type="ARBA" id="ARBA00004651"/>
    </source>
</evidence>
<evidence type="ECO:0000256" key="5">
    <source>
        <dbReference type="ARBA" id="ARBA00022989"/>
    </source>
</evidence>
<keyword evidence="6 7" id="KW-0472">Membrane</keyword>
<feature type="transmembrane region" description="Helical" evidence="7">
    <location>
        <begin position="258"/>
        <end position="280"/>
    </location>
</feature>
<proteinExistence type="inferred from homology"/>
<keyword evidence="7" id="KW-0813">Transport</keyword>
<dbReference type="GO" id="GO:0015293">
    <property type="term" value="F:symporter activity"/>
    <property type="evidence" value="ECO:0007669"/>
    <property type="project" value="TreeGrafter"/>
</dbReference>
<dbReference type="PANTHER" id="PTHR10590:SF4">
    <property type="entry name" value="SOLUTE CARRIER FAMILY 28 MEMBER 3"/>
    <property type="match status" value="1"/>
</dbReference>
<feature type="domain" description="Concentrative nucleoside transporter N-terminal" evidence="8">
    <location>
        <begin position="8"/>
        <end position="81"/>
    </location>
</feature>
<evidence type="ECO:0000313" key="12">
    <source>
        <dbReference type="Proteomes" id="UP000281691"/>
    </source>
</evidence>
<keyword evidence="5 7" id="KW-1133">Transmembrane helix</keyword>
<dbReference type="InterPro" id="IPR008276">
    <property type="entry name" value="C_nuclsd_transpt"/>
</dbReference>
<dbReference type="Proteomes" id="UP000281691">
    <property type="component" value="Unassembled WGS sequence"/>
</dbReference>
<dbReference type="EMBL" id="RKQP01000002">
    <property type="protein sequence ID" value="RPE83897.1"/>
    <property type="molecule type" value="Genomic_DNA"/>
</dbReference>
<evidence type="ECO:0000259" key="8">
    <source>
        <dbReference type="Pfam" id="PF01773"/>
    </source>
</evidence>
<evidence type="ECO:0000256" key="2">
    <source>
        <dbReference type="ARBA" id="ARBA00009033"/>
    </source>
</evidence>
<dbReference type="GO" id="GO:0005886">
    <property type="term" value="C:plasma membrane"/>
    <property type="evidence" value="ECO:0007669"/>
    <property type="project" value="UniProtKB-SubCell"/>
</dbReference>
<protein>
    <recommendedName>
        <fullName evidence="7">Nucleoside permease</fullName>
    </recommendedName>
</protein>
<dbReference type="GO" id="GO:0005337">
    <property type="term" value="F:nucleoside transmembrane transporter activity"/>
    <property type="evidence" value="ECO:0007669"/>
    <property type="project" value="InterPro"/>
</dbReference>
<name>A0A3N4W375_9PAST</name>
<comment type="subcellular location">
    <subcellularLocation>
        <location evidence="1">Cell membrane</location>
        <topology evidence="1">Multi-pass membrane protein</topology>
    </subcellularLocation>
</comment>
<dbReference type="Pfam" id="PF07670">
    <property type="entry name" value="Gate"/>
    <property type="match status" value="1"/>
</dbReference>
<feature type="transmembrane region" description="Helical" evidence="7">
    <location>
        <begin position="31"/>
        <end position="51"/>
    </location>
</feature>
<feature type="transmembrane region" description="Helical" evidence="7">
    <location>
        <begin position="292"/>
        <end position="311"/>
    </location>
</feature>
<evidence type="ECO:0000256" key="7">
    <source>
        <dbReference type="RuleBase" id="RU362018"/>
    </source>
</evidence>
<feature type="transmembrane region" description="Helical" evidence="7">
    <location>
        <begin position="173"/>
        <end position="195"/>
    </location>
</feature>
<feature type="domain" description="Concentrative nucleoside transporter C-terminal" evidence="9">
    <location>
        <begin position="201"/>
        <end position="411"/>
    </location>
</feature>
<dbReference type="AlphaFoldDB" id="A0A3N4W375"/>
<comment type="similarity">
    <text evidence="2 7">Belongs to the concentrative nucleoside transporter (CNT) (TC 2.A.41) family.</text>
</comment>
<dbReference type="OrthoDB" id="9766455at2"/>
<feature type="transmembrane region" description="Helical" evidence="7">
    <location>
        <begin position="63"/>
        <end position="83"/>
    </location>
</feature>
<feature type="transmembrane region" description="Helical" evidence="7">
    <location>
        <begin position="201"/>
        <end position="220"/>
    </location>
</feature>
<dbReference type="PANTHER" id="PTHR10590">
    <property type="entry name" value="SODIUM/NUCLEOSIDE COTRANSPORTER"/>
    <property type="match status" value="1"/>
</dbReference>
<dbReference type="InterPro" id="IPR018270">
    <property type="entry name" value="C_nuclsd_transpt_met_bac"/>
</dbReference>
<feature type="transmembrane region" description="Helical" evidence="7">
    <location>
        <begin position="393"/>
        <end position="416"/>
    </location>
</feature>
<feature type="domain" description="Nucleoside transporter/FeoB GTPase Gate" evidence="10">
    <location>
        <begin position="98"/>
        <end position="195"/>
    </location>
</feature>
<evidence type="ECO:0000313" key="11">
    <source>
        <dbReference type="EMBL" id="RPE83897.1"/>
    </source>
</evidence>
<evidence type="ECO:0000256" key="3">
    <source>
        <dbReference type="ARBA" id="ARBA00022475"/>
    </source>
</evidence>
<sequence length="418" mass="44741">METFRSLLGILLLLLIGFLLSNNKKKINIRTIGVALLLQICLGALMLYVPIGRHFIEITAISINKVIAYSSAGSSFIFGALVSPKMNELFGESSFVFALQVIPSIIFITALLSILYYLGIMRWVINTLGYLFQKALKISKVESFTAVTTVFLGQNEIPAITKPFIYKMNHNELFTVMCSGMSSIAGSMLVAYAGLGVSIEYLLAASLMAIPSGILFARLLSPETEESKIEFNEMTFGDKKPASIIEATATGAMVGLKIGVGVATVVMVFVALIALINGFLSGIGEFVGYPDISLEFIFGYIFSPLAYVMGVDWDNANLAGSLIGQKLAINEFVAYLNFSPYLSGNEGNLAPKTIAIISFALCGFANFGSIGVIVGAFGAVAPERTSEIAKLGFRALCAATLSNLMSATIAGFFVGLHM</sequence>
<organism evidence="11 12">
    <name type="scientific">Vespertiliibacter pulmonis</name>
    <dbReference type="NCBI Taxonomy" id="1443036"/>
    <lineage>
        <taxon>Bacteria</taxon>
        <taxon>Pseudomonadati</taxon>
        <taxon>Pseudomonadota</taxon>
        <taxon>Gammaproteobacteria</taxon>
        <taxon>Pasteurellales</taxon>
        <taxon>Pasteurellaceae</taxon>
        <taxon>Vespertiliibacter</taxon>
    </lineage>
</organism>
<dbReference type="Pfam" id="PF07662">
    <property type="entry name" value="Nucleos_tra2_C"/>
    <property type="match status" value="1"/>
</dbReference>
<comment type="caution">
    <text evidence="11">The sequence shown here is derived from an EMBL/GenBank/DDBJ whole genome shotgun (WGS) entry which is preliminary data.</text>
</comment>
<evidence type="ECO:0000256" key="6">
    <source>
        <dbReference type="ARBA" id="ARBA00023136"/>
    </source>
</evidence>